<organism evidence="2 3">
    <name type="scientific">Epidermidibacterium keratini</name>
    <dbReference type="NCBI Taxonomy" id="1891644"/>
    <lineage>
        <taxon>Bacteria</taxon>
        <taxon>Bacillati</taxon>
        <taxon>Actinomycetota</taxon>
        <taxon>Actinomycetes</taxon>
        <taxon>Sporichthyales</taxon>
        <taxon>Sporichthyaceae</taxon>
        <taxon>Epidermidibacterium</taxon>
    </lineage>
</organism>
<keyword evidence="3" id="KW-1185">Reference proteome</keyword>
<protein>
    <submittedName>
        <fullName evidence="2">Uncharacterized protein</fullName>
    </submittedName>
</protein>
<dbReference type="EMBL" id="CP047156">
    <property type="protein sequence ID" value="QHC00125.1"/>
    <property type="molecule type" value="Genomic_DNA"/>
</dbReference>
<dbReference type="OrthoDB" id="3293457at2"/>
<accession>A0A7L4YLH1</accession>
<evidence type="ECO:0000313" key="3">
    <source>
        <dbReference type="Proteomes" id="UP000463857"/>
    </source>
</evidence>
<dbReference type="Proteomes" id="UP000463857">
    <property type="component" value="Chromosome"/>
</dbReference>
<sequence length="279" mass="28570">MNTDELIRTLDVADNAATIHGTSGPTALLERIVQDRGGDAPSDHRRRRTRYQKSAIGVAATIGIGAFVIPLLSPSDPAFADWTATAEAVSGADLTVADEACREAIPSDNGLQMSSIPLVASERRGNYIDLLYYQPNPESSVSCVSKLPPGTDAVEEVNWGVGGQSGPAATAPPGAITQGAIAQFALAEGTVSVTDGAVGPDVVAVTLHASGLEIEASIKDGRYLAWWPGEVLTEQNPGAGVSAAGGGAEGMEPLAPSISYDIELADGTVLTDVAPALPQ</sequence>
<gene>
    <name evidence="2" type="ORF">EK0264_07445</name>
</gene>
<keyword evidence="1" id="KW-0472">Membrane</keyword>
<dbReference type="RefSeq" id="WP_159544297.1">
    <property type="nucleotide sequence ID" value="NZ_CP047156.1"/>
</dbReference>
<keyword evidence="1" id="KW-1133">Transmembrane helix</keyword>
<name>A0A7L4YLH1_9ACTN</name>
<feature type="transmembrane region" description="Helical" evidence="1">
    <location>
        <begin position="55"/>
        <end position="73"/>
    </location>
</feature>
<evidence type="ECO:0000313" key="2">
    <source>
        <dbReference type="EMBL" id="QHC00125.1"/>
    </source>
</evidence>
<dbReference type="AlphaFoldDB" id="A0A7L4YLH1"/>
<dbReference type="InParanoid" id="A0A7L4YLH1"/>
<evidence type="ECO:0000256" key="1">
    <source>
        <dbReference type="SAM" id="Phobius"/>
    </source>
</evidence>
<dbReference type="KEGG" id="eke:EK0264_07445"/>
<reference evidence="2 3" key="1">
    <citation type="journal article" date="2018" name="Int. J. Syst. Evol. Microbiol.">
        <title>Epidermidibacterium keratini gen. nov., sp. nov., a member of the family Sporichthyaceae, isolated from keratin epidermis.</title>
        <authorList>
            <person name="Lee D.G."/>
            <person name="Trujillo M.E."/>
            <person name="Kang S."/>
            <person name="Nam J.J."/>
            <person name="Kim Y.J."/>
        </authorList>
    </citation>
    <scope>NUCLEOTIDE SEQUENCE [LARGE SCALE GENOMIC DNA]</scope>
    <source>
        <strain evidence="2 3">EPI-7</strain>
    </source>
</reference>
<proteinExistence type="predicted"/>
<keyword evidence="1" id="KW-0812">Transmembrane</keyword>